<dbReference type="HAMAP" id="MF_00652">
    <property type="entry name" value="UPF0246"/>
    <property type="match status" value="1"/>
</dbReference>
<dbReference type="Pfam" id="PF03883">
    <property type="entry name" value="H2O2_YaaD"/>
    <property type="match status" value="1"/>
</dbReference>
<dbReference type="PANTHER" id="PTHR30283">
    <property type="entry name" value="PEROXIDE STRESS RESPONSE PROTEIN YAAA"/>
    <property type="match status" value="1"/>
</dbReference>
<dbReference type="Proteomes" id="UP000254266">
    <property type="component" value="Unassembled WGS sequence"/>
</dbReference>
<reference evidence="2 3" key="1">
    <citation type="journal article" date="2018" name="ISME J.">
        <title>Endosymbiont genomes yield clues of tubeworm success.</title>
        <authorList>
            <person name="Li Y."/>
            <person name="Liles M.R."/>
            <person name="Halanych K.M."/>
        </authorList>
    </citation>
    <scope>NUCLEOTIDE SEQUENCE [LARGE SCALE GENOMIC DNA]</scope>
    <source>
        <strain evidence="2">A1464</strain>
    </source>
</reference>
<name>A0A370DJ19_9GAMM</name>
<protein>
    <recommendedName>
        <fullName evidence="1">UPF0246 protein DIZ80_05245</fullName>
    </recommendedName>
</protein>
<dbReference type="AlphaFoldDB" id="A0A370DJ19"/>
<keyword evidence="3" id="KW-1185">Reference proteome</keyword>
<dbReference type="NCBIfam" id="NF002541">
    <property type="entry name" value="PRK02101.1-1"/>
    <property type="match status" value="1"/>
</dbReference>
<dbReference type="GO" id="GO:0005829">
    <property type="term" value="C:cytosol"/>
    <property type="evidence" value="ECO:0007669"/>
    <property type="project" value="TreeGrafter"/>
</dbReference>
<accession>A0A370DJ19</accession>
<comment type="similarity">
    <text evidence="1">Belongs to the UPF0246 family.</text>
</comment>
<evidence type="ECO:0000256" key="1">
    <source>
        <dbReference type="HAMAP-Rule" id="MF_00652"/>
    </source>
</evidence>
<evidence type="ECO:0000313" key="3">
    <source>
        <dbReference type="Proteomes" id="UP000254266"/>
    </source>
</evidence>
<dbReference type="GO" id="GO:0033194">
    <property type="term" value="P:response to hydroperoxide"/>
    <property type="evidence" value="ECO:0007669"/>
    <property type="project" value="TreeGrafter"/>
</dbReference>
<sequence length="260" mass="29966">MLIVVSPAKTLDYDTPPKTKKFTLPDYLDDSAELIHRMREFSSLDISELMKVSTKIADLNFDRFEAWNKKFTEKNAKQAVLAFKGDVYTGLDAESFSAQDFTFAQKHFRMLSGLYGLLRPLDLMQPYRLEMGTRLSNDRGKNLYEFWGDEVTEGLNSQLKKVKSKYLINLASNEYFKVVKPKVLEGEIITPAFKELKNGEYKMIGVYAKKARGLLSRYIIQNQLSDIEDIKSFDVAGYKFNKKVSKGNNWVFTRKIPNSK</sequence>
<gene>
    <name evidence="2" type="ORF">DIZ80_05245</name>
</gene>
<evidence type="ECO:0000313" key="2">
    <source>
        <dbReference type="EMBL" id="RDH84871.1"/>
    </source>
</evidence>
<comment type="caution">
    <text evidence="2">The sequence shown here is derived from an EMBL/GenBank/DDBJ whole genome shotgun (WGS) entry which is preliminary data.</text>
</comment>
<organism evidence="2 3">
    <name type="scientific">endosymbiont of Galathealinum brachiosum</name>
    <dbReference type="NCBI Taxonomy" id="2200906"/>
    <lineage>
        <taxon>Bacteria</taxon>
        <taxon>Pseudomonadati</taxon>
        <taxon>Pseudomonadota</taxon>
        <taxon>Gammaproteobacteria</taxon>
        <taxon>sulfur-oxidizing symbionts</taxon>
    </lineage>
</organism>
<proteinExistence type="inferred from homology"/>
<dbReference type="EMBL" id="QFXC01000007">
    <property type="protein sequence ID" value="RDH84871.1"/>
    <property type="molecule type" value="Genomic_DNA"/>
</dbReference>
<dbReference type="PANTHER" id="PTHR30283:SF4">
    <property type="entry name" value="PEROXIDE STRESS RESISTANCE PROTEIN YAAA"/>
    <property type="match status" value="1"/>
</dbReference>
<dbReference type="InterPro" id="IPR005583">
    <property type="entry name" value="YaaA"/>
</dbReference>
<dbReference type="NCBIfam" id="NF002542">
    <property type="entry name" value="PRK02101.1-3"/>
    <property type="match status" value="1"/>
</dbReference>